<evidence type="ECO:0000313" key="2">
    <source>
        <dbReference type="EMBL" id="KAK7941062.1"/>
    </source>
</evidence>
<feature type="region of interest" description="Disordered" evidence="1">
    <location>
        <begin position="126"/>
        <end position="162"/>
    </location>
</feature>
<sequence length="279" mass="28989">MDFVKQQINSAAKNASSGATTTNDKEKNKGDPKSSTTTAQQDQSQAQQPDLAKTINQTMASLQAGGGGGGKGAVGGGLVPAELSSEQLSQLGRELGAGVAAERAKNPDKSAKAIGVDTLKRVRDLQSQGQDGMEGVGGRCGGAAGRHASDGSEGGPPRGCRAGPDLPYAARAAAAAGEGRGGGYDYDYYFYSWYYQQASDPEQGRDAWRGFCGLLLGGSWEGYQLPGPGLRLGANEIQIKVGDGGHRRNKKLSANPYGRSKTLPLHFAPSIGRPCFQIL</sequence>
<proteinExistence type="predicted"/>
<evidence type="ECO:0000256" key="1">
    <source>
        <dbReference type="SAM" id="MobiDB-lite"/>
    </source>
</evidence>
<feature type="compositionally biased region" description="Low complexity" evidence="1">
    <location>
        <begin position="34"/>
        <end position="48"/>
    </location>
</feature>
<reference evidence="2 3" key="1">
    <citation type="submission" date="2023-01" db="EMBL/GenBank/DDBJ databases">
        <title>Analysis of 21 Apiospora genomes using comparative genomics revels a genus with tremendous synthesis potential of carbohydrate active enzymes and secondary metabolites.</title>
        <authorList>
            <person name="Sorensen T."/>
        </authorList>
    </citation>
    <scope>NUCLEOTIDE SEQUENCE [LARGE SCALE GENOMIC DNA]</scope>
    <source>
        <strain evidence="2 3">CBS 24483</strain>
    </source>
</reference>
<dbReference type="RefSeq" id="XP_066693814.1">
    <property type="nucleotide sequence ID" value="XM_066849671.1"/>
</dbReference>
<feature type="region of interest" description="Disordered" evidence="1">
    <location>
        <begin position="1"/>
        <end position="78"/>
    </location>
</feature>
<gene>
    <name evidence="2" type="ORF">PG986_013449</name>
</gene>
<dbReference type="Proteomes" id="UP001391051">
    <property type="component" value="Unassembled WGS sequence"/>
</dbReference>
<dbReference type="EMBL" id="JAQQWE010000009">
    <property type="protein sequence ID" value="KAK7941062.1"/>
    <property type="molecule type" value="Genomic_DNA"/>
</dbReference>
<dbReference type="GeneID" id="92082733"/>
<feature type="compositionally biased region" description="Gly residues" evidence="1">
    <location>
        <begin position="132"/>
        <end position="144"/>
    </location>
</feature>
<accession>A0ABR1PVM1</accession>
<protein>
    <submittedName>
        <fullName evidence="2">Uncharacterized protein</fullName>
    </submittedName>
</protein>
<organism evidence="2 3">
    <name type="scientific">Apiospora aurea</name>
    <dbReference type="NCBI Taxonomy" id="335848"/>
    <lineage>
        <taxon>Eukaryota</taxon>
        <taxon>Fungi</taxon>
        <taxon>Dikarya</taxon>
        <taxon>Ascomycota</taxon>
        <taxon>Pezizomycotina</taxon>
        <taxon>Sordariomycetes</taxon>
        <taxon>Xylariomycetidae</taxon>
        <taxon>Amphisphaeriales</taxon>
        <taxon>Apiosporaceae</taxon>
        <taxon>Apiospora</taxon>
    </lineage>
</organism>
<feature type="compositionally biased region" description="Polar residues" evidence="1">
    <location>
        <begin position="1"/>
        <end position="22"/>
    </location>
</feature>
<feature type="compositionally biased region" description="Gly residues" evidence="1">
    <location>
        <begin position="64"/>
        <end position="78"/>
    </location>
</feature>
<feature type="compositionally biased region" description="Basic and acidic residues" evidence="1">
    <location>
        <begin position="23"/>
        <end position="32"/>
    </location>
</feature>
<name>A0ABR1PVM1_9PEZI</name>
<keyword evidence="3" id="KW-1185">Reference proteome</keyword>
<evidence type="ECO:0000313" key="3">
    <source>
        <dbReference type="Proteomes" id="UP001391051"/>
    </source>
</evidence>
<comment type="caution">
    <text evidence="2">The sequence shown here is derived from an EMBL/GenBank/DDBJ whole genome shotgun (WGS) entry which is preliminary data.</text>
</comment>